<dbReference type="EMBL" id="JBHSFA010000005">
    <property type="protein sequence ID" value="MFC4542485.1"/>
    <property type="molecule type" value="Genomic_DNA"/>
</dbReference>
<accession>A0ABD5PPL9</accession>
<sequence length="64" mass="6814">MDEPALSLRIVGAVADVMGIDPVDCPPLFEAINPDALDTLFEGKKSRGSLVFEYAGYIVTVDNG</sequence>
<dbReference type="InterPro" id="IPR040624">
    <property type="entry name" value="HalOD1"/>
</dbReference>
<dbReference type="AlphaFoldDB" id="A0ABD5PPL9"/>
<evidence type="ECO:0000313" key="2">
    <source>
        <dbReference type="EMBL" id="MFC4542485.1"/>
    </source>
</evidence>
<dbReference type="RefSeq" id="WP_250141879.1">
    <property type="nucleotide sequence ID" value="NZ_JALIQP010000004.1"/>
</dbReference>
<protein>
    <submittedName>
        <fullName evidence="2">HalOD1 output domain-containing protein</fullName>
    </submittedName>
</protein>
<evidence type="ECO:0000259" key="1">
    <source>
        <dbReference type="Pfam" id="PF18545"/>
    </source>
</evidence>
<organism evidence="2 3">
    <name type="scientific">Halosolutus amylolyticus</name>
    <dbReference type="NCBI Taxonomy" id="2932267"/>
    <lineage>
        <taxon>Archaea</taxon>
        <taxon>Methanobacteriati</taxon>
        <taxon>Methanobacteriota</taxon>
        <taxon>Stenosarchaea group</taxon>
        <taxon>Halobacteria</taxon>
        <taxon>Halobacteriales</taxon>
        <taxon>Natrialbaceae</taxon>
        <taxon>Halosolutus</taxon>
    </lineage>
</organism>
<dbReference type="Proteomes" id="UP001595898">
    <property type="component" value="Unassembled WGS sequence"/>
</dbReference>
<name>A0ABD5PPL9_9EURY</name>
<comment type="caution">
    <text evidence="2">The sequence shown here is derived from an EMBL/GenBank/DDBJ whole genome shotgun (WGS) entry which is preliminary data.</text>
</comment>
<feature type="domain" description="Halobacterial output" evidence="1">
    <location>
        <begin position="4"/>
        <end position="63"/>
    </location>
</feature>
<reference evidence="2 3" key="1">
    <citation type="journal article" date="2019" name="Int. J. Syst. Evol. Microbiol.">
        <title>The Global Catalogue of Microorganisms (GCM) 10K type strain sequencing project: providing services to taxonomists for standard genome sequencing and annotation.</title>
        <authorList>
            <consortium name="The Broad Institute Genomics Platform"/>
            <consortium name="The Broad Institute Genome Sequencing Center for Infectious Disease"/>
            <person name="Wu L."/>
            <person name="Ma J."/>
        </authorList>
    </citation>
    <scope>NUCLEOTIDE SEQUENCE [LARGE SCALE GENOMIC DNA]</scope>
    <source>
        <strain evidence="2 3">WLHS5</strain>
    </source>
</reference>
<dbReference type="Pfam" id="PF18545">
    <property type="entry name" value="HalOD1"/>
    <property type="match status" value="1"/>
</dbReference>
<proteinExistence type="predicted"/>
<gene>
    <name evidence="2" type="ORF">ACFO5R_11185</name>
</gene>
<keyword evidence="3" id="KW-1185">Reference proteome</keyword>
<evidence type="ECO:0000313" key="3">
    <source>
        <dbReference type="Proteomes" id="UP001595898"/>
    </source>
</evidence>